<organism evidence="3 4">
    <name type="scientific">Bacteroides uniformis</name>
    <dbReference type="NCBI Taxonomy" id="820"/>
    <lineage>
        <taxon>Bacteria</taxon>
        <taxon>Pseudomonadati</taxon>
        <taxon>Bacteroidota</taxon>
        <taxon>Bacteroidia</taxon>
        <taxon>Bacteroidales</taxon>
        <taxon>Bacteroidaceae</taxon>
        <taxon>Bacteroides</taxon>
    </lineage>
</organism>
<keyword evidence="1" id="KW-1133">Transmembrane helix</keyword>
<name>A0A3E5EGE3_BACUN</name>
<feature type="transmembrane region" description="Helical" evidence="1">
    <location>
        <begin position="21"/>
        <end position="41"/>
    </location>
</feature>
<feature type="transmembrane region" description="Helical" evidence="1">
    <location>
        <begin position="119"/>
        <end position="141"/>
    </location>
</feature>
<sequence length="296" mass="34024">MNKLTELWRSPYPMFYQRWKAVVIPSVIIFLILYILQPFGISRIKEGVFWVVAGSALIAAGASSIFTYLLPALFPTYYKEQNWTLGKHVLDVLLMLLLIAVGIWVYHSWLMGMWLDKRLFFLALSWVMVLVPFPVVFFLLWNRNLQLTRNLQEAMEINCHLSKRASQEVGAESKEFSPEEVLVFSGGTKDMLEVKAVDFLYAEAEGNYVKVDYRLKGESTRKMLRATMKQAEEAVAACPFIIRCHRAFLVNARKVVKVDGNSQGYRLRLEGDGEEIPVSRAYAKEVKALIENKIKR</sequence>
<dbReference type="PROSITE" id="PS50930">
    <property type="entry name" value="HTH_LYTTR"/>
    <property type="match status" value="1"/>
</dbReference>
<dbReference type="SMART" id="SM00850">
    <property type="entry name" value="LytTR"/>
    <property type="match status" value="1"/>
</dbReference>
<dbReference type="Gene3D" id="2.40.50.1020">
    <property type="entry name" value="LytTr DNA-binding domain"/>
    <property type="match status" value="1"/>
</dbReference>
<protein>
    <submittedName>
        <fullName evidence="3">LytTR family transcriptional regulator</fullName>
    </submittedName>
</protein>
<feature type="domain" description="HTH LytTR-type" evidence="2">
    <location>
        <begin position="242"/>
        <end position="292"/>
    </location>
</feature>
<evidence type="ECO:0000259" key="2">
    <source>
        <dbReference type="PROSITE" id="PS50930"/>
    </source>
</evidence>
<dbReference type="InterPro" id="IPR007492">
    <property type="entry name" value="LytTR_DNA-bd_dom"/>
</dbReference>
<dbReference type="RefSeq" id="WP_117601675.1">
    <property type="nucleotide sequence ID" value="NZ_QSVA01000035.1"/>
</dbReference>
<dbReference type="InterPro" id="IPR046947">
    <property type="entry name" value="LytR-like"/>
</dbReference>
<evidence type="ECO:0000313" key="3">
    <source>
        <dbReference type="EMBL" id="RGN88041.1"/>
    </source>
</evidence>
<dbReference type="Proteomes" id="UP000260759">
    <property type="component" value="Unassembled WGS sequence"/>
</dbReference>
<proteinExistence type="predicted"/>
<comment type="caution">
    <text evidence="3">The sequence shown here is derived from an EMBL/GenBank/DDBJ whole genome shotgun (WGS) entry which is preliminary data.</text>
</comment>
<evidence type="ECO:0000313" key="4">
    <source>
        <dbReference type="Proteomes" id="UP000260759"/>
    </source>
</evidence>
<reference evidence="3 4" key="1">
    <citation type="submission" date="2018-08" db="EMBL/GenBank/DDBJ databases">
        <title>A genome reference for cultivated species of the human gut microbiota.</title>
        <authorList>
            <person name="Zou Y."/>
            <person name="Xue W."/>
            <person name="Luo G."/>
        </authorList>
    </citation>
    <scope>NUCLEOTIDE SEQUENCE [LARGE SCALE GENOMIC DNA]</scope>
    <source>
        <strain evidence="3 4">OM03-4</strain>
    </source>
</reference>
<gene>
    <name evidence="3" type="ORF">DXB37_20980</name>
</gene>
<dbReference type="GO" id="GO:0000156">
    <property type="term" value="F:phosphorelay response regulator activity"/>
    <property type="evidence" value="ECO:0007669"/>
    <property type="project" value="InterPro"/>
</dbReference>
<dbReference type="PANTHER" id="PTHR37299:SF1">
    <property type="entry name" value="STAGE 0 SPORULATION PROTEIN A HOMOLOG"/>
    <property type="match status" value="1"/>
</dbReference>
<feature type="transmembrane region" description="Helical" evidence="1">
    <location>
        <begin position="47"/>
        <end position="69"/>
    </location>
</feature>
<evidence type="ECO:0000256" key="1">
    <source>
        <dbReference type="SAM" id="Phobius"/>
    </source>
</evidence>
<dbReference type="EMBL" id="QSVA01000035">
    <property type="protein sequence ID" value="RGN88041.1"/>
    <property type="molecule type" value="Genomic_DNA"/>
</dbReference>
<dbReference type="GO" id="GO:0003677">
    <property type="term" value="F:DNA binding"/>
    <property type="evidence" value="ECO:0007669"/>
    <property type="project" value="InterPro"/>
</dbReference>
<dbReference type="Pfam" id="PF04397">
    <property type="entry name" value="LytTR"/>
    <property type="match status" value="1"/>
</dbReference>
<dbReference type="PANTHER" id="PTHR37299">
    <property type="entry name" value="TRANSCRIPTIONAL REGULATOR-RELATED"/>
    <property type="match status" value="1"/>
</dbReference>
<dbReference type="AlphaFoldDB" id="A0A3E5EGE3"/>
<feature type="transmembrane region" description="Helical" evidence="1">
    <location>
        <begin position="89"/>
        <end position="107"/>
    </location>
</feature>
<keyword evidence="1" id="KW-0472">Membrane</keyword>
<keyword evidence="1" id="KW-0812">Transmembrane</keyword>
<accession>A0A3E5EGE3</accession>